<dbReference type="RefSeq" id="WP_052835476.1">
    <property type="nucleotide sequence ID" value="NZ_CDRZ01000231.1"/>
</dbReference>
<evidence type="ECO:0000313" key="1">
    <source>
        <dbReference type="EMBL" id="CEO89042.1"/>
    </source>
</evidence>
<gene>
    <name evidence="1" type="ORF">SSCH_350024</name>
</gene>
<dbReference type="OrthoDB" id="1936700at2"/>
<proteinExistence type="predicted"/>
<organism evidence="1 2">
    <name type="scientific">Syntrophaceticus schinkii</name>
    <dbReference type="NCBI Taxonomy" id="499207"/>
    <lineage>
        <taxon>Bacteria</taxon>
        <taxon>Bacillati</taxon>
        <taxon>Bacillota</taxon>
        <taxon>Clostridia</taxon>
        <taxon>Thermoanaerobacterales</taxon>
        <taxon>Thermoanaerobacterales Family III. Incertae Sedis</taxon>
        <taxon>Syntrophaceticus</taxon>
    </lineage>
</organism>
<keyword evidence="2" id="KW-1185">Reference proteome</keyword>
<dbReference type="AlphaFoldDB" id="A0A0B7MMV1"/>
<dbReference type="EMBL" id="CDRZ01000231">
    <property type="protein sequence ID" value="CEO89042.1"/>
    <property type="molecule type" value="Genomic_DNA"/>
</dbReference>
<evidence type="ECO:0000313" key="2">
    <source>
        <dbReference type="Proteomes" id="UP000046155"/>
    </source>
</evidence>
<sequence>MVDVTVFGTVEQDQGGCNCGCGHAHSMRDAAEVLEKELTEKFGDMVRFRFVDAFSEEVMDFPDVVKVMNQFRFPLTLLNGEPRFHGGLSLEKISDAVAELLGAIGGFRP</sequence>
<dbReference type="Proteomes" id="UP000046155">
    <property type="component" value="Unassembled WGS sequence"/>
</dbReference>
<dbReference type="InterPro" id="IPR036249">
    <property type="entry name" value="Thioredoxin-like_sf"/>
</dbReference>
<dbReference type="Gene3D" id="3.40.30.10">
    <property type="entry name" value="Glutaredoxin"/>
    <property type="match status" value="1"/>
</dbReference>
<reference evidence="2" key="1">
    <citation type="submission" date="2015-01" db="EMBL/GenBank/DDBJ databases">
        <authorList>
            <person name="Manzoor Shahid"/>
            <person name="Zubair Saima"/>
        </authorList>
    </citation>
    <scope>NUCLEOTIDE SEQUENCE [LARGE SCALE GENOMIC DNA]</scope>
    <source>
        <strain evidence="2">Sp3</strain>
    </source>
</reference>
<protein>
    <submittedName>
        <fullName evidence="1">Uncharacterized protein</fullName>
    </submittedName>
</protein>
<name>A0A0B7MMV1_9FIRM</name>
<accession>A0A0B7MMV1</accession>
<dbReference type="SUPFAM" id="SSF52833">
    <property type="entry name" value="Thioredoxin-like"/>
    <property type="match status" value="1"/>
</dbReference>